<feature type="domain" description="Major facilitator superfamily (MFS) profile" evidence="7">
    <location>
        <begin position="50"/>
        <end position="455"/>
    </location>
</feature>
<evidence type="ECO:0000256" key="1">
    <source>
        <dbReference type="ARBA" id="ARBA00004141"/>
    </source>
</evidence>
<keyword evidence="9" id="KW-1185">Reference proteome</keyword>
<feature type="transmembrane region" description="Helical" evidence="6">
    <location>
        <begin position="403"/>
        <end position="420"/>
    </location>
</feature>
<organism evidence="8 9">
    <name type="scientific">Aaosphaeria arxii CBS 175.79</name>
    <dbReference type="NCBI Taxonomy" id="1450172"/>
    <lineage>
        <taxon>Eukaryota</taxon>
        <taxon>Fungi</taxon>
        <taxon>Dikarya</taxon>
        <taxon>Ascomycota</taxon>
        <taxon>Pezizomycotina</taxon>
        <taxon>Dothideomycetes</taxon>
        <taxon>Pleosporomycetidae</taxon>
        <taxon>Pleosporales</taxon>
        <taxon>Pleosporales incertae sedis</taxon>
        <taxon>Aaosphaeria</taxon>
    </lineage>
</organism>
<protein>
    <submittedName>
        <fullName evidence="8">MFS general substrate transporter</fullName>
    </submittedName>
</protein>
<comment type="subcellular location">
    <subcellularLocation>
        <location evidence="1">Membrane</location>
        <topology evidence="1">Multi-pass membrane protein</topology>
    </subcellularLocation>
</comment>
<evidence type="ECO:0000256" key="2">
    <source>
        <dbReference type="ARBA" id="ARBA00010992"/>
    </source>
</evidence>
<feature type="transmembrane region" description="Helical" evidence="6">
    <location>
        <begin position="311"/>
        <end position="327"/>
    </location>
</feature>
<evidence type="ECO:0000313" key="8">
    <source>
        <dbReference type="EMBL" id="KAF2018000.1"/>
    </source>
</evidence>
<dbReference type="InterPro" id="IPR005829">
    <property type="entry name" value="Sugar_transporter_CS"/>
</dbReference>
<feature type="transmembrane region" description="Helical" evidence="6">
    <location>
        <begin position="265"/>
        <end position="291"/>
    </location>
</feature>
<feature type="transmembrane region" description="Helical" evidence="6">
    <location>
        <begin position="365"/>
        <end position="391"/>
    </location>
</feature>
<dbReference type="InterPro" id="IPR036259">
    <property type="entry name" value="MFS_trans_sf"/>
</dbReference>
<evidence type="ECO:0000259" key="7">
    <source>
        <dbReference type="PROSITE" id="PS50850"/>
    </source>
</evidence>
<proteinExistence type="inferred from homology"/>
<dbReference type="Gene3D" id="1.20.1250.20">
    <property type="entry name" value="MFS general substrate transporter like domains"/>
    <property type="match status" value="2"/>
</dbReference>
<keyword evidence="4 6" id="KW-1133">Transmembrane helix</keyword>
<feature type="transmembrane region" description="Helical" evidence="6">
    <location>
        <begin position="148"/>
        <end position="165"/>
    </location>
</feature>
<evidence type="ECO:0000256" key="3">
    <source>
        <dbReference type="ARBA" id="ARBA00022692"/>
    </source>
</evidence>
<evidence type="ECO:0000256" key="6">
    <source>
        <dbReference type="SAM" id="Phobius"/>
    </source>
</evidence>
<evidence type="ECO:0000256" key="5">
    <source>
        <dbReference type="ARBA" id="ARBA00023136"/>
    </source>
</evidence>
<dbReference type="PANTHER" id="PTHR48022:SF24">
    <property type="entry name" value="HEXOSE TRANSPORTER PROTEIN (AFU_ORTHOLOGUE AFUA_8G04480)"/>
    <property type="match status" value="1"/>
</dbReference>
<feature type="transmembrane region" description="Helical" evidence="6">
    <location>
        <begin position="432"/>
        <end position="451"/>
    </location>
</feature>
<dbReference type="InterPro" id="IPR050360">
    <property type="entry name" value="MFS_Sugar_Transporters"/>
</dbReference>
<dbReference type="GeneID" id="54289254"/>
<dbReference type="GO" id="GO:0016020">
    <property type="term" value="C:membrane"/>
    <property type="evidence" value="ECO:0007669"/>
    <property type="project" value="UniProtKB-SubCell"/>
</dbReference>
<dbReference type="SUPFAM" id="SSF103473">
    <property type="entry name" value="MFS general substrate transporter"/>
    <property type="match status" value="1"/>
</dbReference>
<dbReference type="PROSITE" id="PS00217">
    <property type="entry name" value="SUGAR_TRANSPORT_2"/>
    <property type="match status" value="1"/>
</dbReference>
<dbReference type="InterPro" id="IPR020846">
    <property type="entry name" value="MFS_dom"/>
</dbReference>
<dbReference type="OrthoDB" id="6133115at2759"/>
<reference evidence="8" key="1">
    <citation type="journal article" date="2020" name="Stud. Mycol.">
        <title>101 Dothideomycetes genomes: a test case for predicting lifestyles and emergence of pathogens.</title>
        <authorList>
            <person name="Haridas S."/>
            <person name="Albert R."/>
            <person name="Binder M."/>
            <person name="Bloem J."/>
            <person name="Labutti K."/>
            <person name="Salamov A."/>
            <person name="Andreopoulos B."/>
            <person name="Baker S."/>
            <person name="Barry K."/>
            <person name="Bills G."/>
            <person name="Bluhm B."/>
            <person name="Cannon C."/>
            <person name="Castanera R."/>
            <person name="Culley D."/>
            <person name="Daum C."/>
            <person name="Ezra D."/>
            <person name="Gonzalez J."/>
            <person name="Henrissat B."/>
            <person name="Kuo A."/>
            <person name="Liang C."/>
            <person name="Lipzen A."/>
            <person name="Lutzoni F."/>
            <person name="Magnuson J."/>
            <person name="Mondo S."/>
            <person name="Nolan M."/>
            <person name="Ohm R."/>
            <person name="Pangilinan J."/>
            <person name="Park H.-J."/>
            <person name="Ramirez L."/>
            <person name="Alfaro M."/>
            <person name="Sun H."/>
            <person name="Tritt A."/>
            <person name="Yoshinaga Y."/>
            <person name="Zwiers L.-H."/>
            <person name="Turgeon B."/>
            <person name="Goodwin S."/>
            <person name="Spatafora J."/>
            <person name="Crous P."/>
            <person name="Grigoriev I."/>
        </authorList>
    </citation>
    <scope>NUCLEOTIDE SEQUENCE</scope>
    <source>
        <strain evidence="8">CBS 175.79</strain>
    </source>
</reference>
<dbReference type="PANTHER" id="PTHR48022">
    <property type="entry name" value="PLASTIDIC GLUCOSE TRANSPORTER 4"/>
    <property type="match status" value="1"/>
</dbReference>
<dbReference type="Proteomes" id="UP000799778">
    <property type="component" value="Unassembled WGS sequence"/>
</dbReference>
<dbReference type="Pfam" id="PF00083">
    <property type="entry name" value="Sugar_tr"/>
    <property type="match status" value="1"/>
</dbReference>
<dbReference type="EMBL" id="ML978068">
    <property type="protein sequence ID" value="KAF2018000.1"/>
    <property type="molecule type" value="Genomic_DNA"/>
</dbReference>
<dbReference type="PROSITE" id="PS50850">
    <property type="entry name" value="MFS"/>
    <property type="match status" value="1"/>
</dbReference>
<dbReference type="GO" id="GO:0005351">
    <property type="term" value="F:carbohydrate:proton symporter activity"/>
    <property type="evidence" value="ECO:0007669"/>
    <property type="project" value="TreeGrafter"/>
</dbReference>
<comment type="similarity">
    <text evidence="2">Belongs to the major facilitator superfamily. Sugar transporter (TC 2.A.1.1) family.</text>
</comment>
<feature type="transmembrane region" description="Helical" evidence="6">
    <location>
        <begin position="185"/>
        <end position="203"/>
    </location>
</feature>
<feature type="transmembrane region" description="Helical" evidence="6">
    <location>
        <begin position="334"/>
        <end position="353"/>
    </location>
</feature>
<dbReference type="InterPro" id="IPR005828">
    <property type="entry name" value="MFS_sugar_transport-like"/>
</dbReference>
<keyword evidence="3 6" id="KW-0812">Transmembrane</keyword>
<evidence type="ECO:0000256" key="4">
    <source>
        <dbReference type="ARBA" id="ARBA00022989"/>
    </source>
</evidence>
<feature type="transmembrane region" description="Helical" evidence="6">
    <location>
        <begin position="47"/>
        <end position="68"/>
    </location>
</feature>
<name>A0A6A5XZE2_9PLEO</name>
<dbReference type="RefSeq" id="XP_033386339.1">
    <property type="nucleotide sequence ID" value="XM_033531857.1"/>
</dbReference>
<sequence length="485" mass="53900">MADVEHVSDAKATVLQVEGVENNENRIQDVLPSYGKPWFRIGFLVKLNAQISVLLLTSFLSGFDGSMLNGVQSLPVWQEDFNHPTGSSLGLLSTMQTVGLVVSMPFAPYVTDHVGRRHPVFFSSAICILGASLQSASWNVGSFIAGRFLLGFGTGFVASGAAPLLAELSYPTHRVLVSGLYNTTWYLGAIVAAWSTYGSFRMPNSWRRKEKARQVLVNSHAGGDENSPLVEFELAEIISAIEEEQKRNTKSWLSFFNSRANIWRLSIVVTLGLMVQWSGSGLVSFYLILVLKSIGITDPETQNTINGGLQIYNYATAILGAFLLDRFGRRTMMLLSTCGMAVAFLIWTVLSAVNEERGFDSKYGVGVVLMIFIFYFFYNVAMNPIAVLYILEVLPFTLRAKRMTINGMVGMGAAVFNGFVNPIALEAMGWKWYLVFFCLIVLWIGVVYFLYPETKGMSLEEITDVFEGPDSRLPFRKQKKAMNEH</sequence>
<dbReference type="InterPro" id="IPR011701">
    <property type="entry name" value="MFS"/>
</dbReference>
<dbReference type="PROSITE" id="PS00216">
    <property type="entry name" value="SUGAR_TRANSPORT_1"/>
    <property type="match status" value="1"/>
</dbReference>
<dbReference type="AlphaFoldDB" id="A0A6A5XZE2"/>
<keyword evidence="5 6" id="KW-0472">Membrane</keyword>
<accession>A0A6A5XZE2</accession>
<gene>
    <name evidence="8" type="ORF">BU24DRAFT_460981</name>
</gene>
<evidence type="ECO:0000313" key="9">
    <source>
        <dbReference type="Proteomes" id="UP000799778"/>
    </source>
</evidence>
<dbReference type="Pfam" id="PF07690">
    <property type="entry name" value="MFS_1"/>
    <property type="match status" value="1"/>
</dbReference>